<sequence>MTNVEIKDLNLPDADRARAGVKELLAAAAKADGVDAFSEQFVLGLDDARVNHRHFIATEDDTVVGVLASDGSAAEMAVAPAARRRGIATQLVRAAGVADVWAHGNLPAARGFAAAADMHATRELLVMAVEGTELQKSADAAEQRAGDGIFLNYTESVEKWGAEHVDAEWLRVNNDAFDWHPEQGGWDSVRLDRAREVSWYDPADVILLWASAVSGETADAGNGETADAGNGETADAGNGETADAGNVETADAGNVETTDAGNVETTDAPRLMGFHWTKWHTEETPAFGEVYVVGLASDYRGGGRGGPLISAGLRRLVEKGARRVILYVEGDNEAAVKAYEKLGFSTVEEHVVYSRDRG</sequence>
<dbReference type="Proteomes" id="UP001220064">
    <property type="component" value="Chromosome"/>
</dbReference>
<reference evidence="7 8" key="1">
    <citation type="submission" date="2020-10" db="EMBL/GenBank/DDBJ databases">
        <title>Complete genome sequence of Corynebacterium massiliense DSM 45435, type strain of Corynebacterium massiliense.</title>
        <authorList>
            <person name="Busche T."/>
            <person name="Kalinowski J."/>
            <person name="Ruckert C."/>
        </authorList>
    </citation>
    <scope>NUCLEOTIDE SEQUENCE [LARGE SCALE GENOMIC DNA]</scope>
    <source>
        <strain evidence="7 8">DSM 45435</strain>
    </source>
</reference>
<dbReference type="SUPFAM" id="SSF55729">
    <property type="entry name" value="Acyl-CoA N-acyltransferases (Nat)"/>
    <property type="match status" value="2"/>
</dbReference>
<feature type="binding site" evidence="4">
    <location>
        <position position="39"/>
    </location>
    <ligand>
        <name>1D-myo-inositol 2-(L-cysteinylamino)-2-deoxy-alpha-D-glucopyranoside</name>
        <dbReference type="ChEBI" id="CHEBI:58887"/>
    </ligand>
</feature>
<dbReference type="EC" id="2.3.1.189" evidence="4"/>
<comment type="subunit">
    <text evidence="4">Monomer.</text>
</comment>
<evidence type="ECO:0000259" key="6">
    <source>
        <dbReference type="PROSITE" id="PS51186"/>
    </source>
</evidence>
<evidence type="ECO:0000256" key="2">
    <source>
        <dbReference type="ARBA" id="ARBA00022737"/>
    </source>
</evidence>
<feature type="binding site" evidence="4">
    <location>
        <position position="289"/>
    </location>
    <ligand>
        <name>1D-myo-inositol 2-(L-cysteinylamino)-2-deoxy-alpha-D-glucopyranoside</name>
        <dbReference type="ChEBI" id="CHEBI:58887"/>
    </ligand>
</feature>
<evidence type="ECO:0000256" key="5">
    <source>
        <dbReference type="SAM" id="MobiDB-lite"/>
    </source>
</evidence>
<feature type="binding site" evidence="4">
    <location>
        <position position="327"/>
    </location>
    <ligand>
        <name>1D-myo-inositol 2-(L-cysteinylamino)-2-deoxy-alpha-D-glucopyranoside</name>
        <dbReference type="ChEBI" id="CHEBI:58887"/>
    </ligand>
</feature>
<name>A0ABY7U8W8_9CORY</name>
<dbReference type="InterPro" id="IPR017813">
    <property type="entry name" value="Mycothiol_AcTrfase"/>
</dbReference>
<feature type="domain" description="N-acetyltransferase" evidence="6">
    <location>
        <begin position="267"/>
        <end position="358"/>
    </location>
</feature>
<dbReference type="NCBIfam" id="TIGR03448">
    <property type="entry name" value="mycothiol_MshD"/>
    <property type="match status" value="1"/>
</dbReference>
<dbReference type="EMBL" id="CP063189">
    <property type="protein sequence ID" value="WCZ33140.1"/>
    <property type="molecule type" value="Genomic_DNA"/>
</dbReference>
<protein>
    <recommendedName>
        <fullName evidence="4">Mycothiol acetyltransferase</fullName>
        <shortName evidence="4">MSH acetyltransferase</shortName>
        <ecNumber evidence="4">2.3.1.189</ecNumber>
    </recommendedName>
    <alternativeName>
        <fullName evidence="4">Mycothiol synthase</fullName>
    </alternativeName>
</protein>
<keyword evidence="8" id="KW-1185">Reference proteome</keyword>
<keyword evidence="2 4" id="KW-0677">Repeat</keyword>
<feature type="domain" description="N-acetyltransferase" evidence="6">
    <location>
        <begin position="4"/>
        <end position="132"/>
    </location>
</feature>
<comment type="similarity">
    <text evidence="4">Belongs to the acetyltransferase family. MshD subfamily.</text>
</comment>
<dbReference type="Gene3D" id="3.40.630.30">
    <property type="match status" value="1"/>
</dbReference>
<evidence type="ECO:0000256" key="4">
    <source>
        <dbReference type="HAMAP-Rule" id="MF_01698"/>
    </source>
</evidence>
<dbReference type="PIRSF" id="PIRSF021524">
    <property type="entry name" value="MSH_acetyltransferase"/>
    <property type="match status" value="1"/>
</dbReference>
<comment type="caution">
    <text evidence="4">Lacks conserved residue(s) required for the propagation of feature annotation.</text>
</comment>
<dbReference type="PROSITE" id="PS51186">
    <property type="entry name" value="GNAT"/>
    <property type="match status" value="2"/>
</dbReference>
<gene>
    <name evidence="7" type="primary">mshD2</name>
    <name evidence="4" type="synonym">mshD</name>
    <name evidence="7" type="ORF">CMASS_08625</name>
</gene>
<feature type="region of interest" description="Disordered" evidence="5">
    <location>
        <begin position="217"/>
        <end position="246"/>
    </location>
</feature>
<feature type="binding site" evidence="4">
    <location>
        <begin position="84"/>
        <end position="89"/>
    </location>
    <ligand>
        <name>acetyl-CoA</name>
        <dbReference type="ChEBI" id="CHEBI:57288"/>
        <label>1</label>
    </ligand>
</feature>
<evidence type="ECO:0000313" key="7">
    <source>
        <dbReference type="EMBL" id="WCZ33140.1"/>
    </source>
</evidence>
<proteinExistence type="inferred from homology"/>
<evidence type="ECO:0000256" key="1">
    <source>
        <dbReference type="ARBA" id="ARBA00022679"/>
    </source>
</evidence>
<evidence type="ECO:0000313" key="8">
    <source>
        <dbReference type="Proteomes" id="UP001220064"/>
    </source>
</evidence>
<comment type="catalytic activity">
    <reaction evidence="4">
        <text>1D-myo-inositol 2-(L-cysteinylamino)-2-deoxy-alpha-D-glucopyranoside + acetyl-CoA = mycothiol + CoA + H(+)</text>
        <dbReference type="Rhea" id="RHEA:26172"/>
        <dbReference type="ChEBI" id="CHEBI:15378"/>
        <dbReference type="ChEBI" id="CHEBI:16768"/>
        <dbReference type="ChEBI" id="CHEBI:57287"/>
        <dbReference type="ChEBI" id="CHEBI:57288"/>
        <dbReference type="ChEBI" id="CHEBI:58887"/>
        <dbReference type="EC" id="2.3.1.189"/>
    </reaction>
</comment>
<dbReference type="InterPro" id="IPR016181">
    <property type="entry name" value="Acyl_CoA_acyltransferase"/>
</dbReference>
<accession>A0ABY7U8W8</accession>
<dbReference type="HAMAP" id="MF_01698">
    <property type="entry name" value="MshD"/>
    <property type="match status" value="1"/>
</dbReference>
<comment type="function">
    <text evidence="4">Catalyzes the transfer of acetyl from acetyl-CoA to desacetylmycothiol (Cys-GlcN-Ins) to form mycothiol.</text>
</comment>
<feature type="binding site" evidence="4">
    <location>
        <begin position="293"/>
        <end position="295"/>
    </location>
    <ligand>
        <name>acetyl-CoA</name>
        <dbReference type="ChEBI" id="CHEBI:57288"/>
        <label>2</label>
    </ligand>
</feature>
<dbReference type="PANTHER" id="PTHR43072">
    <property type="entry name" value="N-ACETYLTRANSFERASE"/>
    <property type="match status" value="1"/>
</dbReference>
<organism evidence="7 8">
    <name type="scientific">Corynebacterium massiliense DSM 45435</name>
    <dbReference type="NCBI Taxonomy" id="1121364"/>
    <lineage>
        <taxon>Bacteria</taxon>
        <taxon>Bacillati</taxon>
        <taxon>Actinomycetota</taxon>
        <taxon>Actinomycetes</taxon>
        <taxon>Mycobacteriales</taxon>
        <taxon>Corynebacteriaceae</taxon>
        <taxon>Corynebacterium</taxon>
    </lineage>
</organism>
<keyword evidence="3 4" id="KW-0012">Acyltransferase</keyword>
<dbReference type="InterPro" id="IPR000182">
    <property type="entry name" value="GNAT_dom"/>
</dbReference>
<keyword evidence="1 4" id="KW-0808">Transferase</keyword>
<dbReference type="Pfam" id="PF00583">
    <property type="entry name" value="Acetyltransf_1"/>
    <property type="match status" value="1"/>
</dbReference>
<evidence type="ECO:0000256" key="3">
    <source>
        <dbReference type="ARBA" id="ARBA00023315"/>
    </source>
</evidence>
<feature type="binding site" evidence="4">
    <location>
        <position position="278"/>
    </location>
    <ligand>
        <name>1D-myo-inositol 2-(L-cysteinylamino)-2-deoxy-alpha-D-glucopyranoside</name>
        <dbReference type="ChEBI" id="CHEBI:58887"/>
    </ligand>
</feature>
<dbReference type="GO" id="GO:0035447">
    <property type="term" value="F:mycothiol synthase activity"/>
    <property type="evidence" value="ECO:0007669"/>
    <property type="project" value="UniProtKB-EC"/>
</dbReference>
<dbReference type="RefSeq" id="WP_022863045.1">
    <property type="nucleotide sequence ID" value="NZ_ATVG01000006.1"/>
</dbReference>
<feature type="binding site" evidence="4">
    <location>
        <position position="182"/>
    </location>
    <ligand>
        <name>1D-myo-inositol 2-(L-cysteinylamino)-2-deoxy-alpha-D-glucopyranoside</name>
        <dbReference type="ChEBI" id="CHEBI:58887"/>
    </ligand>
</feature>
<dbReference type="Pfam" id="PF13508">
    <property type="entry name" value="Acetyltransf_7"/>
    <property type="match status" value="1"/>
</dbReference>
<feature type="binding site" evidence="4">
    <location>
        <begin position="332"/>
        <end position="337"/>
    </location>
    <ligand>
        <name>acetyl-CoA</name>
        <dbReference type="ChEBI" id="CHEBI:57288"/>
        <label>2</label>
    </ligand>
</feature>